<name>A0ABT5ZSR1_9ACTN</name>
<feature type="transmembrane region" description="Helical" evidence="2">
    <location>
        <begin position="241"/>
        <end position="259"/>
    </location>
</feature>
<accession>A0ABT5ZSR1</accession>
<dbReference type="Proteomes" id="UP001216579">
    <property type="component" value="Unassembled WGS sequence"/>
</dbReference>
<evidence type="ECO:0000313" key="3">
    <source>
        <dbReference type="EMBL" id="MDF3292858.1"/>
    </source>
</evidence>
<protein>
    <recommendedName>
        <fullName evidence="5">Integral membrane protein</fullName>
    </recommendedName>
</protein>
<feature type="region of interest" description="Disordered" evidence="1">
    <location>
        <begin position="97"/>
        <end position="117"/>
    </location>
</feature>
<keyword evidence="4" id="KW-1185">Reference proteome</keyword>
<evidence type="ECO:0000313" key="4">
    <source>
        <dbReference type="Proteomes" id="UP001216579"/>
    </source>
</evidence>
<sequence length="305" mass="31927">MGIESDKLVFDYLSRVGDLAQTAMGSADRMRLVAQLRGDIDRQRGGGDSEAAVRRILGKLGTPDEVVQAAARQSSGTVPRARTEEPVAAPAPGAVDTVSLDKAPAGDAGPDEWWRVPAGDERTEGGGIRGLSTNEVLAGWSGGLLPPEPDDEPAAPAEEAGVEAAEAVEAAPRRFRFRLRRAGAAGAGEAGARRRLPVGPLELLAALALVAGVVLGNWLALGGGWLLAYFTHGIGRRQAKFAALGVPGLVVLGELVWLWGRTDRRWGGPLAANQLGQAITADFPMTVKVAALGTAVFLLWRSARR</sequence>
<proteinExistence type="predicted"/>
<feature type="transmembrane region" description="Helical" evidence="2">
    <location>
        <begin position="279"/>
        <end position="300"/>
    </location>
</feature>
<evidence type="ECO:0008006" key="5">
    <source>
        <dbReference type="Google" id="ProtNLM"/>
    </source>
</evidence>
<reference evidence="3 4" key="1">
    <citation type="submission" date="2023-03" db="EMBL/GenBank/DDBJ databases">
        <title>Draft genome sequence of Streptomyces sp. RB6PN23 isolated from peat swamp forest in Thailand.</title>
        <authorList>
            <person name="Klaysubun C."/>
            <person name="Duangmal K."/>
        </authorList>
    </citation>
    <scope>NUCLEOTIDE SEQUENCE [LARGE SCALE GENOMIC DNA]</scope>
    <source>
        <strain evidence="3 4">RB6PN23</strain>
    </source>
</reference>
<keyword evidence="2" id="KW-1133">Transmembrane helix</keyword>
<dbReference type="RefSeq" id="WP_276095865.1">
    <property type="nucleotide sequence ID" value="NZ_JARJBC010000020.1"/>
</dbReference>
<keyword evidence="2" id="KW-0472">Membrane</keyword>
<dbReference type="EMBL" id="JARJBC010000020">
    <property type="protein sequence ID" value="MDF3292858.1"/>
    <property type="molecule type" value="Genomic_DNA"/>
</dbReference>
<evidence type="ECO:0000256" key="2">
    <source>
        <dbReference type="SAM" id="Phobius"/>
    </source>
</evidence>
<feature type="region of interest" description="Disordered" evidence="1">
    <location>
        <begin position="71"/>
        <end position="90"/>
    </location>
</feature>
<evidence type="ECO:0000256" key="1">
    <source>
        <dbReference type="SAM" id="MobiDB-lite"/>
    </source>
</evidence>
<gene>
    <name evidence="3" type="ORF">P3G67_27275</name>
</gene>
<keyword evidence="2" id="KW-0812">Transmembrane</keyword>
<feature type="transmembrane region" description="Helical" evidence="2">
    <location>
        <begin position="203"/>
        <end position="229"/>
    </location>
</feature>
<organism evidence="3 4">
    <name type="scientific">Streptomyces silvisoli</name>
    <dbReference type="NCBI Taxonomy" id="3034235"/>
    <lineage>
        <taxon>Bacteria</taxon>
        <taxon>Bacillati</taxon>
        <taxon>Actinomycetota</taxon>
        <taxon>Actinomycetes</taxon>
        <taxon>Kitasatosporales</taxon>
        <taxon>Streptomycetaceae</taxon>
        <taxon>Streptomyces</taxon>
    </lineage>
</organism>
<comment type="caution">
    <text evidence="3">The sequence shown here is derived from an EMBL/GenBank/DDBJ whole genome shotgun (WGS) entry which is preliminary data.</text>
</comment>